<dbReference type="KEGG" id="lgi:LOTGIDRAFT_230230"/>
<dbReference type="AlphaFoldDB" id="V4AIM1"/>
<accession>V4AIM1</accession>
<dbReference type="PANTHER" id="PTHR30466:SF1">
    <property type="entry name" value="FMN REDUCTASE (NADH) RUTF"/>
    <property type="match status" value="1"/>
</dbReference>
<dbReference type="STRING" id="225164.V4AIM1"/>
<gene>
    <name evidence="3" type="ORF">LOTGIDRAFT_230230</name>
</gene>
<dbReference type="EMBL" id="KB199905">
    <property type="protein sequence ID" value="ESP03934.1"/>
    <property type="molecule type" value="Genomic_DNA"/>
</dbReference>
<keyword evidence="4" id="KW-1185">Reference proteome</keyword>
<evidence type="ECO:0000313" key="4">
    <source>
        <dbReference type="Proteomes" id="UP000030746"/>
    </source>
</evidence>
<evidence type="ECO:0000259" key="2">
    <source>
        <dbReference type="SMART" id="SM00903"/>
    </source>
</evidence>
<keyword evidence="1" id="KW-0560">Oxidoreductase</keyword>
<evidence type="ECO:0000313" key="3">
    <source>
        <dbReference type="EMBL" id="ESP03934.1"/>
    </source>
</evidence>
<dbReference type="OMA" id="HVWYGEV"/>
<dbReference type="Proteomes" id="UP000030746">
    <property type="component" value="Unassembled WGS sequence"/>
</dbReference>
<organism evidence="3 4">
    <name type="scientific">Lottia gigantea</name>
    <name type="common">Giant owl limpet</name>
    <dbReference type="NCBI Taxonomy" id="225164"/>
    <lineage>
        <taxon>Eukaryota</taxon>
        <taxon>Metazoa</taxon>
        <taxon>Spiralia</taxon>
        <taxon>Lophotrochozoa</taxon>
        <taxon>Mollusca</taxon>
        <taxon>Gastropoda</taxon>
        <taxon>Patellogastropoda</taxon>
        <taxon>Lottioidea</taxon>
        <taxon>Lottiidae</taxon>
        <taxon>Lottia</taxon>
    </lineage>
</organism>
<dbReference type="OrthoDB" id="2015405at2759"/>
<dbReference type="PANTHER" id="PTHR30466">
    <property type="entry name" value="FLAVIN REDUCTASE"/>
    <property type="match status" value="1"/>
</dbReference>
<proteinExistence type="predicted"/>
<dbReference type="GeneID" id="20248238"/>
<dbReference type="GO" id="GO:0010181">
    <property type="term" value="F:FMN binding"/>
    <property type="evidence" value="ECO:0007669"/>
    <property type="project" value="InterPro"/>
</dbReference>
<dbReference type="InterPro" id="IPR050268">
    <property type="entry name" value="NADH-dep_flavin_reductase"/>
</dbReference>
<dbReference type="Gene3D" id="2.30.110.10">
    <property type="entry name" value="Electron Transport, Fmn-binding Protein, Chain A"/>
    <property type="match status" value="1"/>
</dbReference>
<dbReference type="RefSeq" id="XP_009045416.1">
    <property type="nucleotide sequence ID" value="XM_009047168.1"/>
</dbReference>
<dbReference type="SMART" id="SM00903">
    <property type="entry name" value="Flavin_Reduct"/>
    <property type="match status" value="1"/>
</dbReference>
<protein>
    <recommendedName>
        <fullName evidence="2">Flavin reductase like domain-containing protein</fullName>
    </recommendedName>
</protein>
<dbReference type="Pfam" id="PF01613">
    <property type="entry name" value="Flavin_Reduct"/>
    <property type="match status" value="1"/>
</dbReference>
<feature type="domain" description="Flavin reductase like" evidence="2">
    <location>
        <begin position="44"/>
        <end position="196"/>
    </location>
</feature>
<reference evidence="3 4" key="1">
    <citation type="journal article" date="2013" name="Nature">
        <title>Insights into bilaterian evolution from three spiralian genomes.</title>
        <authorList>
            <person name="Simakov O."/>
            <person name="Marletaz F."/>
            <person name="Cho S.J."/>
            <person name="Edsinger-Gonzales E."/>
            <person name="Havlak P."/>
            <person name="Hellsten U."/>
            <person name="Kuo D.H."/>
            <person name="Larsson T."/>
            <person name="Lv J."/>
            <person name="Arendt D."/>
            <person name="Savage R."/>
            <person name="Osoegawa K."/>
            <person name="de Jong P."/>
            <person name="Grimwood J."/>
            <person name="Chapman J.A."/>
            <person name="Shapiro H."/>
            <person name="Aerts A."/>
            <person name="Otillar R.P."/>
            <person name="Terry A.Y."/>
            <person name="Boore J.L."/>
            <person name="Grigoriev I.V."/>
            <person name="Lindberg D.R."/>
            <person name="Seaver E.C."/>
            <person name="Weisblat D.A."/>
            <person name="Putnam N.H."/>
            <person name="Rokhsar D.S."/>
        </authorList>
    </citation>
    <scope>NUCLEOTIDE SEQUENCE [LARGE SCALE GENOMIC DNA]</scope>
</reference>
<dbReference type="SUPFAM" id="SSF50475">
    <property type="entry name" value="FMN-binding split barrel"/>
    <property type="match status" value="1"/>
</dbReference>
<evidence type="ECO:0000256" key="1">
    <source>
        <dbReference type="ARBA" id="ARBA00023002"/>
    </source>
</evidence>
<dbReference type="HOGENOM" id="CLU_073185_0_0_1"/>
<dbReference type="InterPro" id="IPR012349">
    <property type="entry name" value="Split_barrel_FMN-bd"/>
</dbReference>
<name>V4AIM1_LOTGI</name>
<dbReference type="CTD" id="20248238"/>
<sequence length="329" mass="37650">MIIAISQQEKEKANTATDNFDVLLDPKKNTGNEEDLITLFQSAMRKVPQQVVIVTTAKQDKNGKWVKRGITCSSFTSVSIKPPILSFCIHTPSRIHEILQENEKFAVHVLAQDQIHQCLHFAKSWASDSCQFESVPHVQGEKGLPIIMGSLAVLLCTTHSIHTVGDHQVYYGNIQNASVSHDLQDPLLYFVRSFRSVGDQVFLQAFEDATLPFEDWTHEAHLRMAWNYIKQYGRDQATPYIKLGIQKYNEKNKDKIQTGYHETITMFFIHLVTDAINKVTSDVSFDDFLRQNQHLLDNSLLFQYYSKETLANSEARLRFVEPDKKSLPC</sequence>
<dbReference type="GO" id="GO:0042602">
    <property type="term" value="F:riboflavin reductase (NADPH) activity"/>
    <property type="evidence" value="ECO:0007669"/>
    <property type="project" value="TreeGrafter"/>
</dbReference>
<dbReference type="InterPro" id="IPR002563">
    <property type="entry name" value="Flavin_Rdtase-like_dom"/>
</dbReference>